<name>A0A0D0BUQ4_9AGAM</name>
<dbReference type="Pfam" id="PF20398">
    <property type="entry name" value="DUF6691"/>
    <property type="match status" value="1"/>
</dbReference>
<dbReference type="STRING" id="930992.A0A0D0BUQ4"/>
<feature type="transmembrane region" description="Helical" evidence="8">
    <location>
        <begin position="290"/>
        <end position="313"/>
    </location>
</feature>
<dbReference type="EMBL" id="KN835133">
    <property type="protein sequence ID" value="KIK49262.1"/>
    <property type="molecule type" value="Genomic_DNA"/>
</dbReference>
<dbReference type="PANTHER" id="PTHR30574">
    <property type="entry name" value="INNER MEMBRANE PROTEIN YEDE"/>
    <property type="match status" value="1"/>
</dbReference>
<evidence type="ECO:0000256" key="6">
    <source>
        <dbReference type="ARBA" id="ARBA00022989"/>
    </source>
</evidence>
<evidence type="ECO:0000313" key="10">
    <source>
        <dbReference type="Proteomes" id="UP000054485"/>
    </source>
</evidence>
<keyword evidence="2" id="KW-0813">Transport</keyword>
<accession>A0A0D0BUQ4</accession>
<feature type="transmembrane region" description="Helical" evidence="8">
    <location>
        <begin position="251"/>
        <end position="270"/>
    </location>
</feature>
<dbReference type="Pfam" id="PF04143">
    <property type="entry name" value="Sulf_transp"/>
    <property type="match status" value="1"/>
</dbReference>
<dbReference type="GO" id="GO:0005886">
    <property type="term" value="C:plasma membrane"/>
    <property type="evidence" value="ECO:0007669"/>
    <property type="project" value="UniProtKB-SubCell"/>
</dbReference>
<keyword evidence="6 8" id="KW-1133">Transmembrane helix</keyword>
<dbReference type="PANTHER" id="PTHR30574:SF1">
    <property type="entry name" value="SULPHUR TRANSPORT DOMAIN-CONTAINING PROTEIN"/>
    <property type="match status" value="1"/>
</dbReference>
<feature type="transmembrane region" description="Helical" evidence="8">
    <location>
        <begin position="221"/>
        <end position="239"/>
    </location>
</feature>
<evidence type="ECO:0000256" key="1">
    <source>
        <dbReference type="ARBA" id="ARBA00004429"/>
    </source>
</evidence>
<comment type="subcellular location">
    <subcellularLocation>
        <location evidence="1">Cell inner membrane</location>
        <topology evidence="1">Multi-pass membrane protein</topology>
    </subcellularLocation>
</comment>
<evidence type="ECO:0000256" key="5">
    <source>
        <dbReference type="ARBA" id="ARBA00022692"/>
    </source>
</evidence>
<feature type="transmembrane region" description="Helical" evidence="8">
    <location>
        <begin position="78"/>
        <end position="102"/>
    </location>
</feature>
<reference evidence="10" key="2">
    <citation type="submission" date="2015-01" db="EMBL/GenBank/DDBJ databases">
        <title>Evolutionary Origins and Diversification of the Mycorrhizal Mutualists.</title>
        <authorList>
            <consortium name="DOE Joint Genome Institute"/>
            <consortium name="Mycorrhizal Genomics Consortium"/>
            <person name="Kohler A."/>
            <person name="Kuo A."/>
            <person name="Nagy L.G."/>
            <person name="Floudas D."/>
            <person name="Copeland A."/>
            <person name="Barry K.W."/>
            <person name="Cichocki N."/>
            <person name="Veneault-Fourrey C."/>
            <person name="LaButti K."/>
            <person name="Lindquist E.A."/>
            <person name="Lipzen A."/>
            <person name="Lundell T."/>
            <person name="Morin E."/>
            <person name="Murat C."/>
            <person name="Riley R."/>
            <person name="Ohm R."/>
            <person name="Sun H."/>
            <person name="Tunlid A."/>
            <person name="Henrissat B."/>
            <person name="Grigoriev I.V."/>
            <person name="Hibbett D.S."/>
            <person name="Martin F."/>
        </authorList>
    </citation>
    <scope>NUCLEOTIDE SEQUENCE [LARGE SCALE GENOMIC DNA]</scope>
    <source>
        <strain evidence="10">UH-Slu-Lm8-n1</strain>
    </source>
</reference>
<proteinExistence type="predicted"/>
<keyword evidence="5 8" id="KW-0812">Transmembrane</keyword>
<dbReference type="InParanoid" id="A0A0D0BUQ4"/>
<evidence type="ECO:0000313" key="9">
    <source>
        <dbReference type="EMBL" id="KIK49262.1"/>
    </source>
</evidence>
<feature type="transmembrane region" description="Helical" evidence="8">
    <location>
        <begin position="183"/>
        <end position="201"/>
    </location>
</feature>
<evidence type="ECO:0000256" key="7">
    <source>
        <dbReference type="ARBA" id="ARBA00023136"/>
    </source>
</evidence>
<evidence type="ECO:0008006" key="11">
    <source>
        <dbReference type="Google" id="ProtNLM"/>
    </source>
</evidence>
<dbReference type="InterPro" id="IPR007272">
    <property type="entry name" value="Sulf_transp_TsuA/YedE"/>
</dbReference>
<reference evidence="9 10" key="1">
    <citation type="submission" date="2014-04" db="EMBL/GenBank/DDBJ databases">
        <authorList>
            <consortium name="DOE Joint Genome Institute"/>
            <person name="Kuo A."/>
            <person name="Ruytinx J."/>
            <person name="Rineau F."/>
            <person name="Colpaert J."/>
            <person name="Kohler A."/>
            <person name="Nagy L.G."/>
            <person name="Floudas D."/>
            <person name="Copeland A."/>
            <person name="Barry K.W."/>
            <person name="Cichocki N."/>
            <person name="Veneault-Fourrey C."/>
            <person name="LaButti K."/>
            <person name="Lindquist E.A."/>
            <person name="Lipzen A."/>
            <person name="Lundell T."/>
            <person name="Morin E."/>
            <person name="Murat C."/>
            <person name="Sun H."/>
            <person name="Tunlid A."/>
            <person name="Henrissat B."/>
            <person name="Grigoriev I.V."/>
            <person name="Hibbett D.S."/>
            <person name="Martin F."/>
            <person name="Nordberg H.P."/>
            <person name="Cantor M.N."/>
            <person name="Hua S.X."/>
        </authorList>
    </citation>
    <scope>NUCLEOTIDE SEQUENCE [LARGE SCALE GENOMIC DNA]</scope>
    <source>
        <strain evidence="9 10">UH-Slu-Lm8-n1</strain>
    </source>
</reference>
<dbReference type="OrthoDB" id="10254418at2759"/>
<dbReference type="AlphaFoldDB" id="A0A0D0BUQ4"/>
<evidence type="ECO:0000256" key="3">
    <source>
        <dbReference type="ARBA" id="ARBA00022475"/>
    </source>
</evidence>
<evidence type="ECO:0000256" key="4">
    <source>
        <dbReference type="ARBA" id="ARBA00022519"/>
    </source>
</evidence>
<feature type="transmembrane region" description="Helical" evidence="8">
    <location>
        <begin position="334"/>
        <end position="359"/>
    </location>
</feature>
<keyword evidence="10" id="KW-1185">Reference proteome</keyword>
<gene>
    <name evidence="9" type="ORF">CY34DRAFT_103561</name>
</gene>
<protein>
    <recommendedName>
        <fullName evidence="11">Sulphur transport domain-containing protein</fullName>
    </recommendedName>
</protein>
<sequence length="389" mass="40602">MLVCEPRAHGLIMAASSSPILTDEEAILDGWADSIEKISLTLTLVLLPMTRADTPEVKHVLEDSSEITESRPAPLQALLGGIGIALSVHSLLVLNGSVLGVSGFVHRSLRGDKAAMASVVGLVLGGIAVGIIGDVDTPEPHTASSLLPMALSGSLVGIGTRFANGCTSGHMICGLSRFSLRSFVATATFFASAVATNYLVHGNEAPGISGSLDWTLGGNQGRQFLGAALSLGTLWFAYTCSALKNDIPQSIFRYLASFLTSLVFALSLRLGNMVAPHKVLAFLALPLSSAFDPTLTFVAGSALPLAALLYRYARVGQPKLGGKCNIPTSTKIDWRLILGSVIFGIGWGIAGVCPGPALVNFGRSLYAGIGFAEYAVWLLFMGFGGLLVK</sequence>
<evidence type="ECO:0000256" key="2">
    <source>
        <dbReference type="ARBA" id="ARBA00022448"/>
    </source>
</evidence>
<dbReference type="InterPro" id="IPR046513">
    <property type="entry name" value="DUF6691"/>
</dbReference>
<feature type="transmembrane region" description="Helical" evidence="8">
    <location>
        <begin position="145"/>
        <end position="163"/>
    </location>
</feature>
<keyword evidence="3" id="KW-1003">Cell membrane</keyword>
<feature type="transmembrane region" description="Helical" evidence="8">
    <location>
        <begin position="114"/>
        <end position="133"/>
    </location>
</feature>
<feature type="transmembrane region" description="Helical" evidence="8">
    <location>
        <begin position="365"/>
        <end position="388"/>
    </location>
</feature>
<dbReference type="HOGENOM" id="CLU_037802_1_0_1"/>
<keyword evidence="4" id="KW-0997">Cell inner membrane</keyword>
<keyword evidence="7 8" id="KW-0472">Membrane</keyword>
<evidence type="ECO:0000256" key="8">
    <source>
        <dbReference type="SAM" id="Phobius"/>
    </source>
</evidence>
<organism evidence="9 10">
    <name type="scientific">Suillus luteus UH-Slu-Lm8-n1</name>
    <dbReference type="NCBI Taxonomy" id="930992"/>
    <lineage>
        <taxon>Eukaryota</taxon>
        <taxon>Fungi</taxon>
        <taxon>Dikarya</taxon>
        <taxon>Basidiomycota</taxon>
        <taxon>Agaricomycotina</taxon>
        <taxon>Agaricomycetes</taxon>
        <taxon>Agaricomycetidae</taxon>
        <taxon>Boletales</taxon>
        <taxon>Suillineae</taxon>
        <taxon>Suillaceae</taxon>
        <taxon>Suillus</taxon>
    </lineage>
</organism>
<dbReference type="Proteomes" id="UP000054485">
    <property type="component" value="Unassembled WGS sequence"/>
</dbReference>